<sequence length="107" mass="12336">MKKYIMTDESGEPLKNEDGSFIYEEMEEKTDIKDEQPIKISNKELEEELIKKLELLESQIEEQSEVIKKLTNVSKPIQKNETLQDTNKKKLNLGLNLKTGKLIIGGK</sequence>
<gene>
    <name evidence="2" type="ORF">SAPIS_v1c02200</name>
</gene>
<organism evidence="2 3">
    <name type="scientific">Spiroplasma apis B31</name>
    <dbReference type="NCBI Taxonomy" id="1276258"/>
    <lineage>
        <taxon>Bacteria</taxon>
        <taxon>Bacillati</taxon>
        <taxon>Mycoplasmatota</taxon>
        <taxon>Mollicutes</taxon>
        <taxon>Entomoplasmatales</taxon>
        <taxon>Spiroplasmataceae</taxon>
        <taxon>Spiroplasma</taxon>
    </lineage>
</organism>
<dbReference type="PATRIC" id="fig|1276258.3.peg.214"/>
<dbReference type="HOGENOM" id="CLU_2208384_0_0_14"/>
<evidence type="ECO:0000313" key="3">
    <source>
        <dbReference type="Proteomes" id="UP000018550"/>
    </source>
</evidence>
<protein>
    <submittedName>
        <fullName evidence="2">Uncharacterized protein</fullName>
    </submittedName>
</protein>
<evidence type="ECO:0000313" key="2">
    <source>
        <dbReference type="EMBL" id="AHB36066.1"/>
    </source>
</evidence>
<dbReference type="AlphaFoldDB" id="V5RJ01"/>
<keyword evidence="1" id="KW-0175">Coiled coil</keyword>
<dbReference type="EMBL" id="CP006682">
    <property type="protein sequence ID" value="AHB36066.1"/>
    <property type="molecule type" value="Genomic_DNA"/>
</dbReference>
<name>V5RJ01_SPIAP</name>
<feature type="coiled-coil region" evidence="1">
    <location>
        <begin position="42"/>
        <end position="73"/>
    </location>
</feature>
<evidence type="ECO:0000256" key="1">
    <source>
        <dbReference type="SAM" id="Coils"/>
    </source>
</evidence>
<dbReference type="Proteomes" id="UP000018550">
    <property type="component" value="Chromosome"/>
</dbReference>
<proteinExistence type="predicted"/>
<dbReference type="STRING" id="1276258.SAPIS_v1c02200"/>
<dbReference type="RefSeq" id="WP_023789000.1">
    <property type="nucleotide sequence ID" value="NC_022998.1"/>
</dbReference>
<accession>V5RJ01</accession>
<reference evidence="2 3" key="1">
    <citation type="journal article" date="2014" name="Genome Announc.">
        <title>Complete Genome Sequence of Spiroplasma apis B31T (ATCC 33834), a Bacterium Associated with May Disease of Honeybees (Apis mellifera).</title>
        <authorList>
            <person name="Ku C."/>
            <person name="Lo W.S."/>
            <person name="Chen L.L."/>
            <person name="Kuo C.H."/>
        </authorList>
    </citation>
    <scope>NUCLEOTIDE SEQUENCE [LARGE SCALE GENOMIC DNA]</scope>
    <source>
        <strain evidence="2">B31</strain>
    </source>
</reference>
<keyword evidence="3" id="KW-1185">Reference proteome</keyword>
<dbReference type="KEGG" id="sapi:SAPIS_v1c02200"/>